<keyword evidence="10" id="KW-1185">Reference proteome</keyword>
<dbReference type="Proteomes" id="UP000334340">
    <property type="component" value="Unassembled WGS sequence"/>
</dbReference>
<evidence type="ECO:0000256" key="7">
    <source>
        <dbReference type="PIRSR" id="PIRSR604450-51"/>
    </source>
</evidence>
<dbReference type="GO" id="GO:0009088">
    <property type="term" value="P:threonine biosynthetic process"/>
    <property type="evidence" value="ECO:0007669"/>
    <property type="project" value="UniProtKB-UniRule"/>
</dbReference>
<protein>
    <recommendedName>
        <fullName evidence="6">Threonine synthase</fullName>
        <ecNumber evidence="6">4.2.3.1</ecNumber>
    </recommendedName>
</protein>
<dbReference type="GO" id="GO:0004794">
    <property type="term" value="F:threonine deaminase activity"/>
    <property type="evidence" value="ECO:0007669"/>
    <property type="project" value="TreeGrafter"/>
</dbReference>
<dbReference type="PANTHER" id="PTHR48078:SF6">
    <property type="entry name" value="L-THREONINE DEHYDRATASE CATABOLIC TDCB"/>
    <property type="match status" value="1"/>
</dbReference>
<dbReference type="Gene3D" id="3.40.50.1100">
    <property type="match status" value="2"/>
</dbReference>
<keyword evidence="5 9" id="KW-0456">Lyase</keyword>
<dbReference type="EC" id="4.2.3.1" evidence="6"/>
<dbReference type="NCBIfam" id="NF006050">
    <property type="entry name" value="PRK08197.1"/>
    <property type="match status" value="1"/>
</dbReference>
<dbReference type="SUPFAM" id="SSF110921">
    <property type="entry name" value="2-isopropylmalate synthase LeuA, allosteric (dimerisation) domain"/>
    <property type="match status" value="1"/>
</dbReference>
<dbReference type="SUPFAM" id="SSF53686">
    <property type="entry name" value="Tryptophan synthase beta subunit-like PLP-dependent enzymes"/>
    <property type="match status" value="1"/>
</dbReference>
<feature type="modified residue" description="N6-(pyridoxal phosphate)lysine" evidence="7">
    <location>
        <position position="120"/>
    </location>
</feature>
<evidence type="ECO:0000256" key="1">
    <source>
        <dbReference type="ARBA" id="ARBA00001933"/>
    </source>
</evidence>
<dbReference type="GO" id="GO:0003852">
    <property type="term" value="F:2-isopropylmalate synthase activity"/>
    <property type="evidence" value="ECO:0007669"/>
    <property type="project" value="InterPro"/>
</dbReference>
<dbReference type="PANTHER" id="PTHR48078">
    <property type="entry name" value="THREONINE DEHYDRATASE, MITOCHONDRIAL-RELATED"/>
    <property type="match status" value="1"/>
</dbReference>
<dbReference type="InterPro" id="IPR001926">
    <property type="entry name" value="TrpB-like_PALP"/>
</dbReference>
<dbReference type="GO" id="GO:0009098">
    <property type="term" value="P:L-leucine biosynthetic process"/>
    <property type="evidence" value="ECO:0007669"/>
    <property type="project" value="InterPro"/>
</dbReference>
<dbReference type="SMART" id="SM00917">
    <property type="entry name" value="LeuA_dimer"/>
    <property type="match status" value="1"/>
</dbReference>
<dbReference type="GO" id="GO:0009097">
    <property type="term" value="P:isoleucine biosynthetic process"/>
    <property type="evidence" value="ECO:0007669"/>
    <property type="project" value="TreeGrafter"/>
</dbReference>
<gene>
    <name evidence="9" type="ORF">MELA_02488</name>
</gene>
<comment type="cofactor">
    <cofactor evidence="1 7">
        <name>pyridoxal 5'-phosphate</name>
        <dbReference type="ChEBI" id="CHEBI:597326"/>
    </cofactor>
</comment>
<dbReference type="GO" id="GO:0006565">
    <property type="term" value="P:L-serine catabolic process"/>
    <property type="evidence" value="ECO:0007669"/>
    <property type="project" value="TreeGrafter"/>
</dbReference>
<evidence type="ECO:0000259" key="8">
    <source>
        <dbReference type="SMART" id="SM00917"/>
    </source>
</evidence>
<dbReference type="InterPro" id="IPR036052">
    <property type="entry name" value="TrpB-like_PALP_sf"/>
</dbReference>
<name>A0A564ZLP4_9BACT</name>
<dbReference type="AlphaFoldDB" id="A0A564ZLP4"/>
<dbReference type="GO" id="GO:0006567">
    <property type="term" value="P:L-threonine catabolic process"/>
    <property type="evidence" value="ECO:0007669"/>
    <property type="project" value="TreeGrafter"/>
</dbReference>
<feature type="domain" description="2-isopropylmalate synthase LeuA allosteric (dimerisation)" evidence="8">
    <location>
        <begin position="476"/>
        <end position="614"/>
    </location>
</feature>
<evidence type="ECO:0000313" key="9">
    <source>
        <dbReference type="EMBL" id="VUZ86093.1"/>
    </source>
</evidence>
<sequence>MAPRGRRRGEARFYELYCIVCGTTCTEQESSSRCVSCGKPLGVRYDYAYIRARLNRYSLKTSPIKALKYLDFYPILNLDLVVSLDEGGTPLYRCHRLAKDLGVKRLYIKNEGMNPTGVFKDRGTLVEITKAKEQGAKAICVASTGNMAGSVAAYASIANLPCYVAVPEGTPIGKMAQSLSYGARVLQIRGTYNDAASIAEQMSRRYGYYLAGDYAFRIEGQKSQAFEIVEQLDWQAPAVVIVPMGCGTNIAALWKGFKEFYELGLISSLPRMIGVQPIGCSPIVAAFNQGSDDIIPVNKPESVASALMAGDPLDGLKALAALRESGGCALSLSDDEILQAQQQLARQESIFVEPSGAIPVGALALLLTSARVRADETVVCLATGNGLKDPRAALRILPSPATIDPSMQEVEKFLKLRLYEIRAAGAKNGDKNLFEQVPSVADITTRVRQEFGVKLTAEYGGKVRLLIEEFVKKGKPIMKADLQYIVENVLKGLSVHEPILAVEDFRVSTSLHGQAEAAVWIVFDGEKVEATAVGVGPVDAVINALKQAALTRGKLFFELIDYNVEISSPGTDASVETTMVMKDAEGNRIVAIGTSPDIIVASVNAFVEGYNLLRARQKG</sequence>
<keyword evidence="3" id="KW-0808">Transferase</keyword>
<proteinExistence type="inferred from homology"/>
<evidence type="ECO:0000313" key="10">
    <source>
        <dbReference type="Proteomes" id="UP000334340"/>
    </source>
</evidence>
<evidence type="ECO:0000256" key="2">
    <source>
        <dbReference type="ARBA" id="ARBA00005517"/>
    </source>
</evidence>
<dbReference type="InterPro" id="IPR036230">
    <property type="entry name" value="LeuA_allosteric_dom_sf"/>
</dbReference>
<comment type="similarity">
    <text evidence="2">Belongs to the threonine synthase family.</text>
</comment>
<dbReference type="GO" id="GO:0004795">
    <property type="term" value="F:threonine synthase activity"/>
    <property type="evidence" value="ECO:0007669"/>
    <property type="project" value="UniProtKB-UniRule"/>
</dbReference>
<evidence type="ECO:0000256" key="5">
    <source>
        <dbReference type="ARBA" id="ARBA00023239"/>
    </source>
</evidence>
<dbReference type="Gene3D" id="3.30.160.270">
    <property type="match status" value="1"/>
</dbReference>
<dbReference type="CDD" id="cd01563">
    <property type="entry name" value="Thr-synth_1"/>
    <property type="match status" value="1"/>
</dbReference>
<reference evidence="9 10" key="1">
    <citation type="submission" date="2019-07" db="EMBL/GenBank/DDBJ databases">
        <authorList>
            <person name="Cremers G."/>
        </authorList>
    </citation>
    <scope>NUCLEOTIDE SEQUENCE [LARGE SCALE GENOMIC DNA]</scope>
</reference>
<evidence type="ECO:0000256" key="3">
    <source>
        <dbReference type="ARBA" id="ARBA00022679"/>
    </source>
</evidence>
<dbReference type="InterPro" id="IPR050147">
    <property type="entry name" value="Ser/Thr_Dehydratase"/>
</dbReference>
<accession>A0A564ZLP4</accession>
<dbReference type="Pfam" id="PF08502">
    <property type="entry name" value="LeuA_dimer"/>
    <property type="match status" value="1"/>
</dbReference>
<dbReference type="EMBL" id="CABIKM010000043">
    <property type="protein sequence ID" value="VUZ86093.1"/>
    <property type="molecule type" value="Genomic_DNA"/>
</dbReference>
<dbReference type="InterPro" id="IPR004450">
    <property type="entry name" value="Thr_synthase-like"/>
</dbReference>
<dbReference type="GO" id="GO:0003941">
    <property type="term" value="F:L-serine ammonia-lyase activity"/>
    <property type="evidence" value="ECO:0007669"/>
    <property type="project" value="TreeGrafter"/>
</dbReference>
<dbReference type="Pfam" id="PF00291">
    <property type="entry name" value="PALP"/>
    <property type="match status" value="1"/>
</dbReference>
<evidence type="ECO:0000256" key="6">
    <source>
        <dbReference type="NCBIfam" id="TIGR00260"/>
    </source>
</evidence>
<dbReference type="NCBIfam" id="TIGR00260">
    <property type="entry name" value="thrC"/>
    <property type="match status" value="1"/>
</dbReference>
<keyword evidence="4 7" id="KW-0663">Pyridoxal phosphate</keyword>
<dbReference type="InterPro" id="IPR013709">
    <property type="entry name" value="2-isopropylmalate_synth_dimer"/>
</dbReference>
<organism evidence="9 10">
    <name type="scientific">Candidatus Methylomirabilis lanthanidiphila</name>
    <dbReference type="NCBI Taxonomy" id="2211376"/>
    <lineage>
        <taxon>Bacteria</taxon>
        <taxon>Candidatus Methylomirabilota</taxon>
        <taxon>Candidatus Methylomirabilia</taxon>
        <taxon>Candidatus Methylomirabilales</taxon>
        <taxon>Candidatus Methylomirabilaceae</taxon>
        <taxon>Candidatus Methylomirabilis</taxon>
    </lineage>
</organism>
<evidence type="ECO:0000256" key="4">
    <source>
        <dbReference type="ARBA" id="ARBA00022898"/>
    </source>
</evidence>